<keyword evidence="1" id="KW-0812">Transmembrane</keyword>
<dbReference type="Proteomes" id="UP001161497">
    <property type="component" value="Chromosome"/>
</dbReference>
<feature type="transmembrane region" description="Helical" evidence="1">
    <location>
        <begin position="85"/>
        <end position="102"/>
    </location>
</feature>
<evidence type="ECO:0008006" key="4">
    <source>
        <dbReference type="Google" id="ProtNLM"/>
    </source>
</evidence>
<evidence type="ECO:0000256" key="1">
    <source>
        <dbReference type="SAM" id="Phobius"/>
    </source>
</evidence>
<accession>A0ABN8XDV4</accession>
<proteinExistence type="predicted"/>
<protein>
    <recommendedName>
        <fullName evidence="4">EamA domain-containing protein</fullName>
    </recommendedName>
</protein>
<sequence>MDCFTCYFLAITPTTDAISYRNSFQGYISISLLLLGSSIASYFAIQILNVRKLKAKPDTLTLVLFSIFALFSFLGMLFWKPIPEDYRWIGILLGLSLLLLLIKRFSPRTIHPKILPSVLIPLGIVSLHYLVHEKIEFLIVFFVTLFALGVVKELKN</sequence>
<reference evidence="2" key="1">
    <citation type="submission" date="2023-03" db="EMBL/GenBank/DDBJ databases">
        <authorList>
            <person name="Cremers G."/>
            <person name="Picone N."/>
        </authorList>
    </citation>
    <scope>NUCLEOTIDE SEQUENCE</scope>
    <source>
        <strain evidence="2">Sample_alias</strain>
    </source>
</reference>
<keyword evidence="1" id="KW-1133">Transmembrane helix</keyword>
<organism evidence="2 3">
    <name type="scientific">Candidatus Methylacidiphilum fumarolicum</name>
    <dbReference type="NCBI Taxonomy" id="591154"/>
    <lineage>
        <taxon>Bacteria</taxon>
        <taxon>Pseudomonadati</taxon>
        <taxon>Verrucomicrobiota</taxon>
        <taxon>Methylacidiphilae</taxon>
        <taxon>Methylacidiphilales</taxon>
        <taxon>Methylacidiphilaceae</taxon>
        <taxon>Methylacidiphilum (ex Ratnadevi et al. 2023)</taxon>
    </lineage>
</organism>
<dbReference type="RefSeq" id="WP_009058943.1">
    <property type="nucleotide sequence ID" value="NZ_JAHXRZ010000002.1"/>
</dbReference>
<keyword evidence="1" id="KW-0472">Membrane</keyword>
<feature type="transmembrane region" description="Helical" evidence="1">
    <location>
        <begin position="137"/>
        <end position="154"/>
    </location>
</feature>
<feature type="transmembrane region" description="Helical" evidence="1">
    <location>
        <begin position="114"/>
        <end position="131"/>
    </location>
</feature>
<gene>
    <name evidence="2" type="ORF">MFUM_1087</name>
</gene>
<keyword evidence="3" id="KW-1185">Reference proteome</keyword>
<feature type="transmembrane region" description="Helical" evidence="1">
    <location>
        <begin position="60"/>
        <end position="79"/>
    </location>
</feature>
<name>A0ABN8XDV4_9BACT</name>
<evidence type="ECO:0000313" key="2">
    <source>
        <dbReference type="EMBL" id="CAI9085455.1"/>
    </source>
</evidence>
<dbReference type="EMBL" id="OX458932">
    <property type="protein sequence ID" value="CAI9085455.1"/>
    <property type="molecule type" value="Genomic_DNA"/>
</dbReference>
<evidence type="ECO:0000313" key="3">
    <source>
        <dbReference type="Proteomes" id="UP001161497"/>
    </source>
</evidence>
<feature type="transmembrane region" description="Helical" evidence="1">
    <location>
        <begin position="27"/>
        <end position="48"/>
    </location>
</feature>